<feature type="region of interest" description="Disordered" evidence="1">
    <location>
        <begin position="139"/>
        <end position="161"/>
    </location>
</feature>
<dbReference type="Gramene" id="mRNA:HanXRQr2_Chr05g0225051">
    <property type="protein sequence ID" value="mRNA:HanXRQr2_Chr05g0225051"/>
    <property type="gene ID" value="HanXRQr2_Chr05g0225051"/>
</dbReference>
<accession>A0A9K3J1H4</accession>
<evidence type="ECO:0000313" key="2">
    <source>
        <dbReference type="EMBL" id="KAF5806733.1"/>
    </source>
</evidence>
<dbReference type="AlphaFoldDB" id="A0A9K3J1H4"/>
<name>A0A9K3J1H4_HELAN</name>
<dbReference type="Proteomes" id="UP000215914">
    <property type="component" value="Unassembled WGS sequence"/>
</dbReference>
<protein>
    <submittedName>
        <fullName evidence="2">Uncharacterized protein</fullName>
    </submittedName>
</protein>
<sequence length="161" mass="17343">MAHEMYIGLIAGFSAVARGKAIENLTSFKPDSLPEFVSVMKEMEMLSYPYVDAFSQMVDQPISELKVVEPKGLNKNLCKQEFVVASAKRTLFETSDEEGVNARPSPKKLGISEEPRQVTSMSIPIDVAPLSFARVEATPIAAKDEGGEADVDEGVGGSSSV</sequence>
<dbReference type="EMBL" id="MNCJ02000320">
    <property type="protein sequence ID" value="KAF5806733.1"/>
    <property type="molecule type" value="Genomic_DNA"/>
</dbReference>
<reference evidence="2" key="1">
    <citation type="journal article" date="2017" name="Nature">
        <title>The sunflower genome provides insights into oil metabolism, flowering and Asterid evolution.</title>
        <authorList>
            <person name="Badouin H."/>
            <person name="Gouzy J."/>
            <person name="Grassa C.J."/>
            <person name="Murat F."/>
            <person name="Staton S.E."/>
            <person name="Cottret L."/>
            <person name="Lelandais-Briere C."/>
            <person name="Owens G.L."/>
            <person name="Carrere S."/>
            <person name="Mayjonade B."/>
            <person name="Legrand L."/>
            <person name="Gill N."/>
            <person name="Kane N.C."/>
            <person name="Bowers J.E."/>
            <person name="Hubner S."/>
            <person name="Bellec A."/>
            <person name="Berard A."/>
            <person name="Berges H."/>
            <person name="Blanchet N."/>
            <person name="Boniface M.C."/>
            <person name="Brunel D."/>
            <person name="Catrice O."/>
            <person name="Chaidir N."/>
            <person name="Claudel C."/>
            <person name="Donnadieu C."/>
            <person name="Faraut T."/>
            <person name="Fievet G."/>
            <person name="Helmstetter N."/>
            <person name="King M."/>
            <person name="Knapp S.J."/>
            <person name="Lai Z."/>
            <person name="Le Paslier M.C."/>
            <person name="Lippi Y."/>
            <person name="Lorenzon L."/>
            <person name="Mandel J.R."/>
            <person name="Marage G."/>
            <person name="Marchand G."/>
            <person name="Marquand E."/>
            <person name="Bret-Mestries E."/>
            <person name="Morien E."/>
            <person name="Nambeesan S."/>
            <person name="Nguyen T."/>
            <person name="Pegot-Espagnet P."/>
            <person name="Pouilly N."/>
            <person name="Raftis F."/>
            <person name="Sallet E."/>
            <person name="Schiex T."/>
            <person name="Thomas J."/>
            <person name="Vandecasteele C."/>
            <person name="Vares D."/>
            <person name="Vear F."/>
            <person name="Vautrin S."/>
            <person name="Crespi M."/>
            <person name="Mangin B."/>
            <person name="Burke J.M."/>
            <person name="Salse J."/>
            <person name="Munos S."/>
            <person name="Vincourt P."/>
            <person name="Rieseberg L.H."/>
            <person name="Langlade N.B."/>
        </authorList>
    </citation>
    <scope>NUCLEOTIDE SEQUENCE</scope>
    <source>
        <tissue evidence="2">Leaves</tissue>
    </source>
</reference>
<keyword evidence="3" id="KW-1185">Reference proteome</keyword>
<evidence type="ECO:0000313" key="3">
    <source>
        <dbReference type="Proteomes" id="UP000215914"/>
    </source>
</evidence>
<evidence type="ECO:0000256" key="1">
    <source>
        <dbReference type="SAM" id="MobiDB-lite"/>
    </source>
</evidence>
<reference evidence="2" key="2">
    <citation type="submission" date="2020-06" db="EMBL/GenBank/DDBJ databases">
        <title>Helianthus annuus Genome sequencing and assembly Release 2.</title>
        <authorList>
            <person name="Gouzy J."/>
            <person name="Langlade N."/>
            <person name="Munos S."/>
        </authorList>
    </citation>
    <scope>NUCLEOTIDE SEQUENCE</scope>
    <source>
        <tissue evidence="2">Leaves</tissue>
    </source>
</reference>
<organism evidence="2 3">
    <name type="scientific">Helianthus annuus</name>
    <name type="common">Common sunflower</name>
    <dbReference type="NCBI Taxonomy" id="4232"/>
    <lineage>
        <taxon>Eukaryota</taxon>
        <taxon>Viridiplantae</taxon>
        <taxon>Streptophyta</taxon>
        <taxon>Embryophyta</taxon>
        <taxon>Tracheophyta</taxon>
        <taxon>Spermatophyta</taxon>
        <taxon>Magnoliopsida</taxon>
        <taxon>eudicotyledons</taxon>
        <taxon>Gunneridae</taxon>
        <taxon>Pentapetalae</taxon>
        <taxon>asterids</taxon>
        <taxon>campanulids</taxon>
        <taxon>Asterales</taxon>
        <taxon>Asteraceae</taxon>
        <taxon>Asteroideae</taxon>
        <taxon>Heliantheae alliance</taxon>
        <taxon>Heliantheae</taxon>
        <taxon>Helianthus</taxon>
    </lineage>
</organism>
<comment type="caution">
    <text evidence="2">The sequence shown here is derived from an EMBL/GenBank/DDBJ whole genome shotgun (WGS) entry which is preliminary data.</text>
</comment>
<proteinExistence type="predicted"/>
<gene>
    <name evidence="2" type="ORF">HanXRQr2_Chr05g0225051</name>
</gene>